<accession>A0ACC2WZV3</accession>
<keyword evidence="2" id="KW-1185">Reference proteome</keyword>
<reference evidence="1" key="1">
    <citation type="submission" date="2023-04" db="EMBL/GenBank/DDBJ databases">
        <title>Draft Genome sequencing of Naganishia species isolated from polar environments using Oxford Nanopore Technology.</title>
        <authorList>
            <person name="Leo P."/>
            <person name="Venkateswaran K."/>
        </authorList>
    </citation>
    <scope>NUCLEOTIDE SEQUENCE</scope>
    <source>
        <strain evidence="1">MNA-CCFEE 5425</strain>
    </source>
</reference>
<dbReference type="EMBL" id="JASBWU010000013">
    <property type="protein sequence ID" value="KAJ9117028.1"/>
    <property type="molecule type" value="Genomic_DNA"/>
</dbReference>
<sequence>MDASIVRQAKTPKQQTVGRPRKDPLVQATLAINSQSKIRLRALEKSTRENYRGLSAIPEFRFDPNGRVLMPAPVPVIKAKKKKGVGDSSTDSQKPHGPNVATREPHSQASPILPYIVAPLDLSINELEKAYGGLVSDADEPMDDVQKAKSRDKGGDLPLPDDDDNVDDNDRYGDYGDNNDTSNEQDFDTDDNHRRGSGSELTESSSTGSTEGESSEG</sequence>
<organism evidence="1 2">
    <name type="scientific">Naganishia vaughanmartiniae</name>
    <dbReference type="NCBI Taxonomy" id="1424756"/>
    <lineage>
        <taxon>Eukaryota</taxon>
        <taxon>Fungi</taxon>
        <taxon>Dikarya</taxon>
        <taxon>Basidiomycota</taxon>
        <taxon>Agaricomycotina</taxon>
        <taxon>Tremellomycetes</taxon>
        <taxon>Filobasidiales</taxon>
        <taxon>Filobasidiaceae</taxon>
        <taxon>Naganishia</taxon>
    </lineage>
</organism>
<evidence type="ECO:0000313" key="2">
    <source>
        <dbReference type="Proteomes" id="UP001243375"/>
    </source>
</evidence>
<comment type="caution">
    <text evidence="1">The sequence shown here is derived from an EMBL/GenBank/DDBJ whole genome shotgun (WGS) entry which is preliminary data.</text>
</comment>
<name>A0ACC2WZV3_9TREE</name>
<protein>
    <submittedName>
        <fullName evidence="1">Uncharacterized protein</fullName>
    </submittedName>
</protein>
<gene>
    <name evidence="1" type="ORF">QFC22_004687</name>
</gene>
<evidence type="ECO:0000313" key="1">
    <source>
        <dbReference type="EMBL" id="KAJ9117028.1"/>
    </source>
</evidence>
<dbReference type="Proteomes" id="UP001243375">
    <property type="component" value="Unassembled WGS sequence"/>
</dbReference>
<proteinExistence type="predicted"/>